<dbReference type="KEGG" id="pic:PICST_61322"/>
<evidence type="ECO:0000256" key="2">
    <source>
        <dbReference type="ARBA" id="ARBA00007331"/>
    </source>
</evidence>
<dbReference type="PANTHER" id="PTHR13031">
    <property type="entry name" value="RIBONUCLEASE P SUBUNIT P30"/>
    <property type="match status" value="1"/>
</dbReference>
<dbReference type="GO" id="GO:0008033">
    <property type="term" value="P:tRNA processing"/>
    <property type="evidence" value="ECO:0007669"/>
    <property type="project" value="UniProtKB-KW"/>
</dbReference>
<evidence type="ECO:0000313" key="5">
    <source>
        <dbReference type="Proteomes" id="UP000002258"/>
    </source>
</evidence>
<dbReference type="STRING" id="322104.A3LXG5"/>
<dbReference type="InterPro" id="IPR016195">
    <property type="entry name" value="Pol/histidinol_Pase-like"/>
</dbReference>
<keyword evidence="3" id="KW-0819">tRNA processing</keyword>
<comment type="similarity">
    <text evidence="2">Belongs to the eukaryotic/archaeal RNase P protein component 3 family.</text>
</comment>
<dbReference type="InParanoid" id="A3LXG5"/>
<dbReference type="GeneID" id="4840285"/>
<evidence type="ECO:0000256" key="3">
    <source>
        <dbReference type="ARBA" id="ARBA00022694"/>
    </source>
</evidence>
<dbReference type="Pfam" id="PF01876">
    <property type="entry name" value="RNase_P_p30"/>
    <property type="match status" value="1"/>
</dbReference>
<evidence type="ECO:0000256" key="1">
    <source>
        <dbReference type="ARBA" id="ARBA00004123"/>
    </source>
</evidence>
<gene>
    <name evidence="4" type="ORF">PICST_61322</name>
</gene>
<evidence type="ECO:0000313" key="4">
    <source>
        <dbReference type="EMBL" id="ABN67452.2"/>
    </source>
</evidence>
<keyword evidence="5" id="KW-1185">Reference proteome</keyword>
<dbReference type="EMBL" id="CP000500">
    <property type="protein sequence ID" value="ABN67452.2"/>
    <property type="molecule type" value="Genomic_DNA"/>
</dbReference>
<dbReference type="eggNOG" id="KOG2363">
    <property type="taxonomic scope" value="Eukaryota"/>
</dbReference>
<dbReference type="AlphaFoldDB" id="A3LXG5"/>
<sequence>MLCDLNVPWPCSTYNTQPTQQQLEVLKNTIVTLYSLGYTHQAINFSINENVRIPVGTPDLINPINIAYLKSELVPRFPKLKLFTRLTIIVSDPSKLQGLAKIQNHFDVLAVQPVNEKALQLCTTNLDIDLVSFNLGSKLPFFLKHKTIGSAIDKGIKFEVCYSTVVSGSIGYANVGDSTNVQLIKKNFFNNVLQLIRASRSKGIVVSSGAVQPLQARNGEDILTLLKTLGLDNSRAKSCITLNAERALISGRLRIKSYKQTVIAGNDSDEVLVEKKDPSKPDTLAYKKRLGDSSSGRLLKKQKRSKD</sequence>
<dbReference type="OrthoDB" id="17948at2759"/>
<dbReference type="FunCoup" id="A3LXG5">
    <property type="interactions" value="678"/>
</dbReference>
<dbReference type="RefSeq" id="XP_001385481.2">
    <property type="nucleotide sequence ID" value="XM_001385444.1"/>
</dbReference>
<dbReference type="PANTHER" id="PTHR13031:SF0">
    <property type="entry name" value="RIBONUCLEASE P PROTEIN SUBUNIT P30"/>
    <property type="match status" value="1"/>
</dbReference>
<dbReference type="GO" id="GO:0003723">
    <property type="term" value="F:RNA binding"/>
    <property type="evidence" value="ECO:0007669"/>
    <property type="project" value="TreeGrafter"/>
</dbReference>
<dbReference type="InterPro" id="IPR002738">
    <property type="entry name" value="RNase_P_p30"/>
</dbReference>
<protein>
    <submittedName>
        <fullName evidence="4">Uncharacterized protein</fullName>
    </submittedName>
</protein>
<proteinExistence type="inferred from homology"/>
<comment type="subcellular location">
    <subcellularLocation>
        <location evidence="1">Nucleus</location>
    </subcellularLocation>
</comment>
<dbReference type="SUPFAM" id="SSF89550">
    <property type="entry name" value="PHP domain-like"/>
    <property type="match status" value="1"/>
</dbReference>
<dbReference type="HOGENOM" id="CLU_048451_3_0_1"/>
<dbReference type="OMA" id="CYGPGIT"/>
<name>A3LXG5_PICST</name>
<dbReference type="GO" id="GO:0005655">
    <property type="term" value="C:nucleolar ribonuclease P complex"/>
    <property type="evidence" value="ECO:0007669"/>
    <property type="project" value="TreeGrafter"/>
</dbReference>
<reference evidence="4 5" key="1">
    <citation type="journal article" date="2007" name="Nat. Biotechnol.">
        <title>Genome sequence of the lignocellulose-bioconverting and xylose-fermenting yeast Pichia stipitis.</title>
        <authorList>
            <person name="Jeffries T.W."/>
            <person name="Grigoriev I.V."/>
            <person name="Grimwood J."/>
            <person name="Laplaza J.M."/>
            <person name="Aerts A."/>
            <person name="Salamov A."/>
            <person name="Schmutz J."/>
            <person name="Lindquist E."/>
            <person name="Dehal P."/>
            <person name="Shapiro H."/>
            <person name="Jin Y.S."/>
            <person name="Passoth V."/>
            <person name="Richardson P.M."/>
        </authorList>
    </citation>
    <scope>NUCLEOTIDE SEQUENCE [LARGE SCALE GENOMIC DNA]</scope>
    <source>
        <strain evidence="5">ATCC 58785 / CBS 6054 / NBRC 10063 / NRRL Y-11545</strain>
    </source>
</reference>
<organism evidence="4 5">
    <name type="scientific">Scheffersomyces stipitis (strain ATCC 58785 / CBS 6054 / NBRC 10063 / NRRL Y-11545)</name>
    <name type="common">Yeast</name>
    <name type="synonym">Pichia stipitis</name>
    <dbReference type="NCBI Taxonomy" id="322104"/>
    <lineage>
        <taxon>Eukaryota</taxon>
        <taxon>Fungi</taxon>
        <taxon>Dikarya</taxon>
        <taxon>Ascomycota</taxon>
        <taxon>Saccharomycotina</taxon>
        <taxon>Pichiomycetes</taxon>
        <taxon>Debaryomycetaceae</taxon>
        <taxon>Scheffersomyces</taxon>
    </lineage>
</organism>
<dbReference type="Proteomes" id="UP000002258">
    <property type="component" value="Chromosome 6"/>
</dbReference>
<accession>A3LXG5</accession>
<dbReference type="Gene3D" id="3.20.20.140">
    <property type="entry name" value="Metal-dependent hydrolases"/>
    <property type="match status" value="1"/>
</dbReference>